<dbReference type="Pfam" id="PF07179">
    <property type="entry name" value="SseB"/>
    <property type="match status" value="1"/>
</dbReference>
<gene>
    <name evidence="3" type="ORF">HRQ87_04720</name>
</gene>
<feature type="domain" description="SseB protein N-terminal" evidence="2">
    <location>
        <begin position="7"/>
        <end position="118"/>
    </location>
</feature>
<dbReference type="RefSeq" id="WP_174135770.1">
    <property type="nucleotide sequence ID" value="NZ_JABUFE010000002.1"/>
</dbReference>
<dbReference type="Proteomes" id="UP000777935">
    <property type="component" value="Unassembled WGS sequence"/>
</dbReference>
<sequence length="261" mass="27873">MTQITPLDQAFAQMQSTDLDADRLRFYERFADAELFLMLADQPDDDAVTPDIFQVDGSGFVLVFDLEERLAQFAGQTVPYVALSGRNLAGMLAGQGLGVGLNLGSEMSEFLMPADAVTWVTQTLANTPDQVQDRPSELHAPKGLPEVLITALDTKLAITGGRARYAYLCGVSYDGGGKSHLLAFVDAVPGAEQALANAVSEALIFSGVEAGMLDVGFFASHDEMAARLARVGLRFDLPELDNTRAAPAPPGSDPDKPPILR</sequence>
<dbReference type="InterPro" id="IPR009839">
    <property type="entry name" value="SseB_N"/>
</dbReference>
<protein>
    <submittedName>
        <fullName evidence="3">SseB family protein</fullName>
    </submittedName>
</protein>
<comment type="caution">
    <text evidence="3">The sequence shown here is derived from an EMBL/GenBank/DDBJ whole genome shotgun (WGS) entry which is preliminary data.</text>
</comment>
<evidence type="ECO:0000256" key="1">
    <source>
        <dbReference type="SAM" id="MobiDB-lite"/>
    </source>
</evidence>
<reference evidence="3 4" key="1">
    <citation type="submission" date="2020-06" db="EMBL/GenBank/DDBJ databases">
        <title>Sulfitobacter algicola sp. nov., isolated from green algae.</title>
        <authorList>
            <person name="Wang C."/>
        </authorList>
    </citation>
    <scope>NUCLEOTIDE SEQUENCE [LARGE SCALE GENOMIC DNA]</scope>
    <source>
        <strain evidence="3 4">1151</strain>
    </source>
</reference>
<keyword evidence="4" id="KW-1185">Reference proteome</keyword>
<feature type="region of interest" description="Disordered" evidence="1">
    <location>
        <begin position="242"/>
        <end position="261"/>
    </location>
</feature>
<organism evidence="3 4">
    <name type="scientific">Parasulfitobacter algicola</name>
    <dbReference type="NCBI Taxonomy" id="2614809"/>
    <lineage>
        <taxon>Bacteria</taxon>
        <taxon>Pseudomonadati</taxon>
        <taxon>Pseudomonadota</taxon>
        <taxon>Alphaproteobacteria</taxon>
        <taxon>Rhodobacterales</taxon>
        <taxon>Roseobacteraceae</taxon>
        <taxon>Parasulfitobacter</taxon>
    </lineage>
</organism>
<name>A0ABX2IQ14_9RHOB</name>
<dbReference type="EMBL" id="JABUFE010000002">
    <property type="protein sequence ID" value="NSX54101.1"/>
    <property type="molecule type" value="Genomic_DNA"/>
</dbReference>
<evidence type="ECO:0000259" key="2">
    <source>
        <dbReference type="Pfam" id="PF07179"/>
    </source>
</evidence>
<evidence type="ECO:0000313" key="4">
    <source>
        <dbReference type="Proteomes" id="UP000777935"/>
    </source>
</evidence>
<proteinExistence type="predicted"/>
<accession>A0ABX2IQ14</accession>
<evidence type="ECO:0000313" key="3">
    <source>
        <dbReference type="EMBL" id="NSX54101.1"/>
    </source>
</evidence>